<dbReference type="AlphaFoldDB" id="C7XQE6"/>
<reference evidence="1 2" key="1">
    <citation type="submission" date="2013-08" db="EMBL/GenBank/DDBJ databases">
        <title>The Genome Sequence of Fusobacterium sp. 3_1_36A2.</title>
        <authorList>
            <consortium name="The Broad Institute Genome Sequencing Platform"/>
            <person name="Earl A."/>
            <person name="Ward D."/>
            <person name="Feldgarden M."/>
            <person name="Gevers D."/>
            <person name="Strauss J."/>
            <person name="White A."/>
            <person name="Allen-Vercoe E."/>
            <person name="Walker B."/>
            <person name="Young S.K."/>
            <person name="Zeng Q."/>
            <person name="Gargeya S."/>
            <person name="Fitzgerald M."/>
            <person name="Haas B."/>
            <person name="Abouelleil A."/>
            <person name="Alvarado L."/>
            <person name="Arachchi H.M."/>
            <person name="Berlin A.M."/>
            <person name="Chapman S.B."/>
            <person name="Goldberg J."/>
            <person name="Griggs A."/>
            <person name="Gujja S."/>
            <person name="Hansen M."/>
            <person name="Howarth C."/>
            <person name="Imamovic A."/>
            <person name="Larimer J."/>
            <person name="McCowen C."/>
            <person name="Montmayeur A."/>
            <person name="Murphy C."/>
            <person name="Neiman D."/>
            <person name="Pearson M."/>
            <person name="Priest M."/>
            <person name="Roberts A."/>
            <person name="Saif S."/>
            <person name="Shea T."/>
            <person name="Sisk P."/>
            <person name="Sykes S."/>
            <person name="Wortman J."/>
            <person name="Nusbaum C."/>
            <person name="Birren B."/>
        </authorList>
    </citation>
    <scope>NUCLEOTIDE SEQUENCE [LARGE SCALE GENOMIC DNA]</scope>
    <source>
        <strain evidence="1 2">3_1_36A2</strain>
    </source>
</reference>
<evidence type="ECO:0000313" key="1">
    <source>
        <dbReference type="EMBL" id="EEU33039.1"/>
    </source>
</evidence>
<organism evidence="1 2">
    <name type="scientific">Fusobacterium vincentii 3_1_36A2</name>
    <dbReference type="NCBI Taxonomy" id="469604"/>
    <lineage>
        <taxon>Bacteria</taxon>
        <taxon>Fusobacteriati</taxon>
        <taxon>Fusobacteriota</taxon>
        <taxon>Fusobacteriia</taxon>
        <taxon>Fusobacteriales</taxon>
        <taxon>Fusobacteriaceae</taxon>
        <taxon>Fusobacterium</taxon>
    </lineage>
</organism>
<name>C7XQE6_FUSVC</name>
<sequence>MRKIIQLNVTLPYYELMFSIEKGTSQMDSMNIKYGEKVKEIKENINIDGNYDYTVVMATGENIVFKSSQPGLILIYGREE</sequence>
<proteinExistence type="predicted"/>
<dbReference type="EMBL" id="CP003700">
    <property type="protein sequence ID" value="EEU33039.1"/>
    <property type="molecule type" value="Genomic_DNA"/>
</dbReference>
<protein>
    <submittedName>
        <fullName evidence="1">Uncharacterized protein</fullName>
    </submittedName>
</protein>
<evidence type="ECO:0000313" key="2">
    <source>
        <dbReference type="Proteomes" id="UP000016231"/>
    </source>
</evidence>
<dbReference type="HOGENOM" id="CLU_2584685_0_0_0"/>
<dbReference type="KEGG" id="fnc:HMPREF0946_01112"/>
<accession>C7XQE6</accession>
<dbReference type="STRING" id="469604.HMPREF0946_01112"/>
<dbReference type="Proteomes" id="UP000016231">
    <property type="component" value="Chromosome"/>
</dbReference>
<gene>
    <name evidence="1" type="ORF">HMPREF0946_01112</name>
</gene>
<dbReference type="RefSeq" id="WP_008799903.1">
    <property type="nucleotide sequence ID" value="NC_022196.1"/>
</dbReference>